<comment type="caution">
    <text evidence="12">The sequence shown here is derived from an EMBL/GenBank/DDBJ whole genome shotgun (WGS) entry which is preliminary data.</text>
</comment>
<evidence type="ECO:0000256" key="9">
    <source>
        <dbReference type="ARBA" id="ARBA00023136"/>
    </source>
</evidence>
<proteinExistence type="inferred from homology"/>
<dbReference type="EMBL" id="VJWL01000001">
    <property type="protein sequence ID" value="TRW50313.1"/>
    <property type="molecule type" value="Genomic_DNA"/>
</dbReference>
<name>A0A552X6X0_9GAMM</name>
<evidence type="ECO:0000256" key="1">
    <source>
        <dbReference type="ARBA" id="ARBA00004377"/>
    </source>
</evidence>
<dbReference type="InterPro" id="IPR000983">
    <property type="entry name" value="Bac_GSPG_pilin"/>
</dbReference>
<dbReference type="InterPro" id="IPR010054">
    <property type="entry name" value="Type2_sec_GspG"/>
</dbReference>
<dbReference type="GO" id="GO:0005886">
    <property type="term" value="C:plasma membrane"/>
    <property type="evidence" value="ECO:0007669"/>
    <property type="project" value="UniProtKB-SubCell"/>
</dbReference>
<dbReference type="PANTHER" id="PTHR30093:SF44">
    <property type="entry name" value="TYPE II SECRETION SYSTEM CORE PROTEIN G"/>
    <property type="match status" value="1"/>
</dbReference>
<protein>
    <recommendedName>
        <fullName evidence="3">Type II secretion system core protein G</fullName>
    </recommendedName>
</protein>
<keyword evidence="5" id="KW-0488">Methylation</keyword>
<keyword evidence="6" id="KW-0997">Cell inner membrane</keyword>
<evidence type="ECO:0000256" key="8">
    <source>
        <dbReference type="ARBA" id="ARBA00022989"/>
    </source>
</evidence>
<keyword evidence="9" id="KW-0472">Membrane</keyword>
<dbReference type="NCBIfam" id="TIGR01710">
    <property type="entry name" value="typeII_sec_gspG"/>
    <property type="match status" value="1"/>
</dbReference>
<feature type="region of interest" description="Disordered" evidence="10">
    <location>
        <begin position="126"/>
        <end position="148"/>
    </location>
</feature>
<dbReference type="NCBIfam" id="TIGR02532">
    <property type="entry name" value="IV_pilin_GFxxxE"/>
    <property type="match status" value="1"/>
</dbReference>
<keyword evidence="4" id="KW-1003">Cell membrane</keyword>
<dbReference type="GO" id="GO:0015627">
    <property type="term" value="C:type II protein secretion system complex"/>
    <property type="evidence" value="ECO:0007669"/>
    <property type="project" value="InterPro"/>
</dbReference>
<dbReference type="InterPro" id="IPR012902">
    <property type="entry name" value="N_methyl_site"/>
</dbReference>
<dbReference type="Pfam" id="PF07963">
    <property type="entry name" value="N_methyl"/>
    <property type="match status" value="1"/>
</dbReference>
<dbReference type="InterPro" id="IPR013545">
    <property type="entry name" value="T2SS_protein-GspG_C"/>
</dbReference>
<evidence type="ECO:0000313" key="12">
    <source>
        <dbReference type="EMBL" id="TRW50313.1"/>
    </source>
</evidence>
<dbReference type="AlphaFoldDB" id="A0A552X6X0"/>
<dbReference type="PRINTS" id="PR00813">
    <property type="entry name" value="BCTERIALGSPG"/>
</dbReference>
<keyword evidence="7" id="KW-0812">Transmembrane</keyword>
<dbReference type="RefSeq" id="WP_143235164.1">
    <property type="nucleotide sequence ID" value="NZ_VJWL01000001.1"/>
</dbReference>
<evidence type="ECO:0000259" key="11">
    <source>
        <dbReference type="Pfam" id="PF08334"/>
    </source>
</evidence>
<dbReference type="PANTHER" id="PTHR30093">
    <property type="entry name" value="GENERAL SECRETION PATHWAY PROTEIN G"/>
    <property type="match status" value="1"/>
</dbReference>
<organism evidence="12 13">
    <name type="scientific">Aliidiomarina halalkaliphila</name>
    <dbReference type="NCBI Taxonomy" id="2593535"/>
    <lineage>
        <taxon>Bacteria</taxon>
        <taxon>Pseudomonadati</taxon>
        <taxon>Pseudomonadota</taxon>
        <taxon>Gammaproteobacteria</taxon>
        <taxon>Alteromonadales</taxon>
        <taxon>Idiomarinaceae</taxon>
        <taxon>Aliidiomarina</taxon>
    </lineage>
</organism>
<evidence type="ECO:0000256" key="10">
    <source>
        <dbReference type="SAM" id="MobiDB-lite"/>
    </source>
</evidence>
<dbReference type="GO" id="GO:0015628">
    <property type="term" value="P:protein secretion by the type II secretion system"/>
    <property type="evidence" value="ECO:0007669"/>
    <property type="project" value="InterPro"/>
</dbReference>
<dbReference type="InterPro" id="IPR045584">
    <property type="entry name" value="Pilin-like"/>
</dbReference>
<feature type="domain" description="Type II secretion system protein GspG C-terminal" evidence="11">
    <location>
        <begin position="33"/>
        <end position="139"/>
    </location>
</feature>
<comment type="similarity">
    <text evidence="2">Belongs to the GSP G family.</text>
</comment>
<evidence type="ECO:0000256" key="4">
    <source>
        <dbReference type="ARBA" id="ARBA00022475"/>
    </source>
</evidence>
<evidence type="ECO:0000313" key="13">
    <source>
        <dbReference type="Proteomes" id="UP000320359"/>
    </source>
</evidence>
<evidence type="ECO:0000256" key="2">
    <source>
        <dbReference type="ARBA" id="ARBA00009984"/>
    </source>
</evidence>
<dbReference type="SUPFAM" id="SSF54523">
    <property type="entry name" value="Pili subunits"/>
    <property type="match status" value="1"/>
</dbReference>
<comment type="subcellular location">
    <subcellularLocation>
        <location evidence="1">Cell inner membrane</location>
        <topology evidence="1">Single-pass membrane protein</topology>
    </subcellularLocation>
</comment>
<evidence type="ECO:0000256" key="5">
    <source>
        <dbReference type="ARBA" id="ARBA00022481"/>
    </source>
</evidence>
<accession>A0A552X6X0</accession>
<keyword evidence="13" id="KW-1185">Reference proteome</keyword>
<evidence type="ECO:0000256" key="6">
    <source>
        <dbReference type="ARBA" id="ARBA00022519"/>
    </source>
</evidence>
<dbReference type="Pfam" id="PF08334">
    <property type="entry name" value="T2SSG"/>
    <property type="match status" value="1"/>
</dbReference>
<evidence type="ECO:0000256" key="3">
    <source>
        <dbReference type="ARBA" id="ARBA00020042"/>
    </source>
</evidence>
<dbReference type="Proteomes" id="UP000320359">
    <property type="component" value="Unassembled WGS sequence"/>
</dbReference>
<evidence type="ECO:0000256" key="7">
    <source>
        <dbReference type="ARBA" id="ARBA00022692"/>
    </source>
</evidence>
<reference evidence="12 13" key="1">
    <citation type="submission" date="2019-07" db="EMBL/GenBank/DDBJ databases">
        <authorList>
            <person name="Yang M."/>
            <person name="Zhao D."/>
            <person name="Xiang H."/>
        </authorList>
    </citation>
    <scope>NUCLEOTIDE SEQUENCE [LARGE SCALE GENOMIC DNA]</scope>
    <source>
        <strain evidence="12 13">IM1326</strain>
    </source>
</reference>
<dbReference type="Gene3D" id="3.30.700.10">
    <property type="entry name" value="Glycoprotein, Type 4 Pilin"/>
    <property type="match status" value="1"/>
</dbReference>
<gene>
    <name evidence="12" type="primary">gspG</name>
    <name evidence="12" type="ORF">FM042_05640</name>
</gene>
<dbReference type="OrthoDB" id="9795612at2"/>
<keyword evidence="8" id="KW-1133">Transmembrane helix</keyword>
<sequence>MIFTQKRQSGFSMIELMVVLVILGILATLVVPQVFSQRDQADRQKAISDLTALENAMEMYRLDNGVYPTTEQGIEALVVPPQMEPRPRNYREGGYIRRLPTDPWGNDYRLLSPGQYGRYDIFSMGPDGQPGTEDDIGTWNMHDRPQQQ</sequence>